<evidence type="ECO:0000256" key="1">
    <source>
        <dbReference type="SAM" id="MobiDB-lite"/>
    </source>
</evidence>
<proteinExistence type="predicted"/>
<accession>A0A5C3LFK9</accession>
<protein>
    <submittedName>
        <fullName evidence="2">Uncharacterized protein</fullName>
    </submittedName>
</protein>
<feature type="compositionally biased region" description="Basic residues" evidence="1">
    <location>
        <begin position="434"/>
        <end position="445"/>
    </location>
</feature>
<reference evidence="2 3" key="1">
    <citation type="journal article" date="2019" name="Nat. Ecol. Evol.">
        <title>Megaphylogeny resolves global patterns of mushroom evolution.</title>
        <authorList>
            <person name="Varga T."/>
            <person name="Krizsan K."/>
            <person name="Foldi C."/>
            <person name="Dima B."/>
            <person name="Sanchez-Garcia M."/>
            <person name="Sanchez-Ramirez S."/>
            <person name="Szollosi G.J."/>
            <person name="Szarkandi J.G."/>
            <person name="Papp V."/>
            <person name="Albert L."/>
            <person name="Andreopoulos W."/>
            <person name="Angelini C."/>
            <person name="Antonin V."/>
            <person name="Barry K.W."/>
            <person name="Bougher N.L."/>
            <person name="Buchanan P."/>
            <person name="Buyck B."/>
            <person name="Bense V."/>
            <person name="Catcheside P."/>
            <person name="Chovatia M."/>
            <person name="Cooper J."/>
            <person name="Damon W."/>
            <person name="Desjardin D."/>
            <person name="Finy P."/>
            <person name="Geml J."/>
            <person name="Haridas S."/>
            <person name="Hughes K."/>
            <person name="Justo A."/>
            <person name="Karasinski D."/>
            <person name="Kautmanova I."/>
            <person name="Kiss B."/>
            <person name="Kocsube S."/>
            <person name="Kotiranta H."/>
            <person name="LaButti K.M."/>
            <person name="Lechner B.E."/>
            <person name="Liimatainen K."/>
            <person name="Lipzen A."/>
            <person name="Lukacs Z."/>
            <person name="Mihaltcheva S."/>
            <person name="Morgado L.N."/>
            <person name="Niskanen T."/>
            <person name="Noordeloos M.E."/>
            <person name="Ohm R.A."/>
            <person name="Ortiz-Santana B."/>
            <person name="Ovrebo C."/>
            <person name="Racz N."/>
            <person name="Riley R."/>
            <person name="Savchenko A."/>
            <person name="Shiryaev A."/>
            <person name="Soop K."/>
            <person name="Spirin V."/>
            <person name="Szebenyi C."/>
            <person name="Tomsovsky M."/>
            <person name="Tulloss R.E."/>
            <person name="Uehling J."/>
            <person name="Grigoriev I.V."/>
            <person name="Vagvolgyi C."/>
            <person name="Papp T."/>
            <person name="Martin F.M."/>
            <person name="Miettinen O."/>
            <person name="Hibbett D.S."/>
            <person name="Nagy L.G."/>
        </authorList>
    </citation>
    <scope>NUCLEOTIDE SEQUENCE [LARGE SCALE GENOMIC DNA]</scope>
    <source>
        <strain evidence="2 3">CBS 166.37</strain>
    </source>
</reference>
<feature type="region of interest" description="Disordered" evidence="1">
    <location>
        <begin position="360"/>
        <end position="549"/>
    </location>
</feature>
<feature type="compositionally biased region" description="Basic and acidic residues" evidence="1">
    <location>
        <begin position="446"/>
        <end position="467"/>
    </location>
</feature>
<name>A0A5C3LFK9_9AGAR</name>
<feature type="compositionally biased region" description="Basic residues" evidence="1">
    <location>
        <begin position="110"/>
        <end position="123"/>
    </location>
</feature>
<feature type="compositionally biased region" description="Low complexity" evidence="1">
    <location>
        <begin position="300"/>
        <end position="310"/>
    </location>
</feature>
<feature type="region of interest" description="Disordered" evidence="1">
    <location>
        <begin position="37"/>
        <end position="84"/>
    </location>
</feature>
<dbReference type="EMBL" id="ML213728">
    <property type="protein sequence ID" value="TFK31598.1"/>
    <property type="molecule type" value="Genomic_DNA"/>
</dbReference>
<feature type="compositionally biased region" description="Acidic residues" evidence="1">
    <location>
        <begin position="50"/>
        <end position="71"/>
    </location>
</feature>
<dbReference type="OrthoDB" id="3260379at2759"/>
<feature type="region of interest" description="Disordered" evidence="1">
    <location>
        <begin position="166"/>
        <end position="206"/>
    </location>
</feature>
<feature type="compositionally biased region" description="Acidic residues" evidence="1">
    <location>
        <begin position="420"/>
        <end position="429"/>
    </location>
</feature>
<feature type="region of interest" description="Disordered" evidence="1">
    <location>
        <begin position="298"/>
        <end position="318"/>
    </location>
</feature>
<sequence length="549" mass="60580">MSKRALVPIALHSELVEYSSLLRALRTSNTLDITAHIAKAQPSQRRHEDEDHDLDSDEDLNSNDDDDDDTEDRSSMRTETLVAGSSDLSHLLNVSSTILSTSSAPQPQTVKRKRKRPQPRTRSSKPQPQRDAWTRWPLLADDVHVPEWGLEDEIAHMAAQTLKLRPHPPLPAFLSRGGSSSNEDSDSAADLSDLDPDPDPDAPSYIPHLTALLSTRLSSLLALLAQHTPARPPSMQNRIEPLTWRSVVDILASASGGYFSSVNDSGGSSTMLDGVDGLCDEKMLKNIISRMERVYGSYNSPASAQSSQPSTLTNEQPVNEEPKLLHRLRTRIAAAQKLSAILNALDASLFTIDLPPSLPCSHPPPSSTSAPTHSPPRTPRPAPSLPSPHSPPSSSSSPYNHATAENDSYVVPRLLAPCPDSDEREGEYELESRKRPKRGKKPLPRKKLERERGKWARTEEERTSKEGGRKRRRVGNEEAGEQSHEGGKKKKPRLDPVLLQTERELSPEPELEQGTARRSKRPRKEVNYRLKRRKGMGGAGKVDGGEEGQ</sequence>
<evidence type="ECO:0000313" key="2">
    <source>
        <dbReference type="EMBL" id="TFK31598.1"/>
    </source>
</evidence>
<feature type="compositionally biased region" description="Acidic residues" evidence="1">
    <location>
        <begin position="183"/>
        <end position="200"/>
    </location>
</feature>
<dbReference type="Proteomes" id="UP000308652">
    <property type="component" value="Unassembled WGS sequence"/>
</dbReference>
<feature type="region of interest" description="Disordered" evidence="1">
    <location>
        <begin position="98"/>
        <end position="135"/>
    </location>
</feature>
<evidence type="ECO:0000313" key="3">
    <source>
        <dbReference type="Proteomes" id="UP000308652"/>
    </source>
</evidence>
<keyword evidence="3" id="KW-1185">Reference proteome</keyword>
<dbReference type="AlphaFoldDB" id="A0A5C3LFK9"/>
<gene>
    <name evidence="2" type="ORF">BDQ12DRAFT_739912</name>
</gene>
<feature type="compositionally biased region" description="Pro residues" evidence="1">
    <location>
        <begin position="373"/>
        <end position="391"/>
    </location>
</feature>
<feature type="compositionally biased region" description="Basic residues" evidence="1">
    <location>
        <begin position="517"/>
        <end position="535"/>
    </location>
</feature>
<organism evidence="2 3">
    <name type="scientific">Crucibulum laeve</name>
    <dbReference type="NCBI Taxonomy" id="68775"/>
    <lineage>
        <taxon>Eukaryota</taxon>
        <taxon>Fungi</taxon>
        <taxon>Dikarya</taxon>
        <taxon>Basidiomycota</taxon>
        <taxon>Agaricomycotina</taxon>
        <taxon>Agaricomycetes</taxon>
        <taxon>Agaricomycetidae</taxon>
        <taxon>Agaricales</taxon>
        <taxon>Agaricineae</taxon>
        <taxon>Nidulariaceae</taxon>
        <taxon>Crucibulum</taxon>
    </lineage>
</organism>